<evidence type="ECO:0000256" key="17">
    <source>
        <dbReference type="PIRNR" id="PIRNR000732"/>
    </source>
</evidence>
<dbReference type="PIRSF" id="PIRSF000732">
    <property type="entry name" value="PTS_enzyme_I"/>
    <property type="match status" value="1"/>
</dbReference>
<evidence type="ECO:0000256" key="8">
    <source>
        <dbReference type="ARBA" id="ARBA00022448"/>
    </source>
</evidence>
<keyword evidence="14 17" id="KW-0418">Kinase</keyword>
<dbReference type="InterPro" id="IPR050499">
    <property type="entry name" value="PEP-utilizing_PTS_enzyme"/>
</dbReference>
<protein>
    <recommendedName>
        <fullName evidence="7 17">Phosphoenolpyruvate-protein phosphotransferase</fullName>
        <ecNumber evidence="6 17">2.7.3.9</ecNumber>
    </recommendedName>
    <alternativeName>
        <fullName evidence="16 17">Phosphotransferase system, enzyme I</fullName>
    </alternativeName>
</protein>
<name>A0ABQ1NSQ7_9MICC</name>
<dbReference type="SUPFAM" id="SSF52009">
    <property type="entry name" value="Phosphohistidine domain"/>
    <property type="match status" value="1"/>
</dbReference>
<dbReference type="Gene3D" id="3.50.30.10">
    <property type="entry name" value="Phosphohistidine domain"/>
    <property type="match status" value="1"/>
</dbReference>
<evidence type="ECO:0000256" key="13">
    <source>
        <dbReference type="ARBA" id="ARBA00022723"/>
    </source>
</evidence>
<keyword evidence="10 17" id="KW-0762">Sugar transport</keyword>
<evidence type="ECO:0000256" key="1">
    <source>
        <dbReference type="ARBA" id="ARBA00000683"/>
    </source>
</evidence>
<evidence type="ECO:0000259" key="19">
    <source>
        <dbReference type="Pfam" id="PF02896"/>
    </source>
</evidence>
<organism evidence="21 22">
    <name type="scientific">Tersicoccus solisilvae</name>
    <dbReference type="NCBI Taxonomy" id="1882339"/>
    <lineage>
        <taxon>Bacteria</taxon>
        <taxon>Bacillati</taxon>
        <taxon>Actinomycetota</taxon>
        <taxon>Actinomycetes</taxon>
        <taxon>Micrococcales</taxon>
        <taxon>Micrococcaceae</taxon>
        <taxon>Tersicoccus</taxon>
    </lineage>
</organism>
<dbReference type="InterPro" id="IPR040442">
    <property type="entry name" value="Pyrv_kinase-like_dom_sf"/>
</dbReference>
<dbReference type="RefSeq" id="WP_188665934.1">
    <property type="nucleotide sequence ID" value="NZ_BMJI01000001.1"/>
</dbReference>
<dbReference type="Gene3D" id="1.10.274.10">
    <property type="entry name" value="PtsI, HPr-binding domain"/>
    <property type="match status" value="1"/>
</dbReference>
<dbReference type="NCBIfam" id="TIGR01417">
    <property type="entry name" value="PTS_I_fam"/>
    <property type="match status" value="1"/>
</dbReference>
<keyword evidence="22" id="KW-1185">Reference proteome</keyword>
<dbReference type="SUPFAM" id="SSF47831">
    <property type="entry name" value="Enzyme I of the PEP:sugar phosphotransferase system HPr-binding (sub)domain"/>
    <property type="match status" value="1"/>
</dbReference>
<evidence type="ECO:0000256" key="2">
    <source>
        <dbReference type="ARBA" id="ARBA00001946"/>
    </source>
</evidence>
<evidence type="ECO:0000259" key="18">
    <source>
        <dbReference type="Pfam" id="PF00391"/>
    </source>
</evidence>
<dbReference type="PRINTS" id="PR01736">
    <property type="entry name" value="PHPHTRNFRASE"/>
</dbReference>
<comment type="similarity">
    <text evidence="5 17">Belongs to the PEP-utilizing enzyme family.</text>
</comment>
<dbReference type="EMBL" id="BMJI01000001">
    <property type="protein sequence ID" value="GGC81735.1"/>
    <property type="molecule type" value="Genomic_DNA"/>
</dbReference>
<dbReference type="Pfam" id="PF05524">
    <property type="entry name" value="PEP-utilisers_N"/>
    <property type="match status" value="1"/>
</dbReference>
<dbReference type="Pfam" id="PF02896">
    <property type="entry name" value="PEP-utilizers_C"/>
    <property type="match status" value="1"/>
</dbReference>
<evidence type="ECO:0000256" key="9">
    <source>
        <dbReference type="ARBA" id="ARBA00022490"/>
    </source>
</evidence>
<evidence type="ECO:0000256" key="12">
    <source>
        <dbReference type="ARBA" id="ARBA00022683"/>
    </source>
</evidence>
<evidence type="ECO:0000256" key="11">
    <source>
        <dbReference type="ARBA" id="ARBA00022679"/>
    </source>
</evidence>
<feature type="domain" description="PEP-utilising enzyme C-terminal" evidence="19">
    <location>
        <begin position="256"/>
        <end position="541"/>
    </location>
</feature>
<keyword evidence="12 17" id="KW-0598">Phosphotransferase system</keyword>
<evidence type="ECO:0000259" key="20">
    <source>
        <dbReference type="Pfam" id="PF05524"/>
    </source>
</evidence>
<dbReference type="Pfam" id="PF00391">
    <property type="entry name" value="PEP-utilizers"/>
    <property type="match status" value="1"/>
</dbReference>
<keyword evidence="15 17" id="KW-0460">Magnesium</keyword>
<dbReference type="InterPro" id="IPR015813">
    <property type="entry name" value="Pyrv/PenolPyrv_kinase-like_dom"/>
</dbReference>
<dbReference type="InterPro" id="IPR024692">
    <property type="entry name" value="PTS_EI"/>
</dbReference>
<dbReference type="InterPro" id="IPR008279">
    <property type="entry name" value="PEP-util_enz_mobile_dom"/>
</dbReference>
<comment type="function">
    <text evidence="3 17">General (non sugar-specific) component of the phosphoenolpyruvate-dependent sugar phosphotransferase system (sugar PTS). This major carbohydrate active-transport system catalyzes the phosphorylation of incoming sugar substrates concomitantly with their translocation across the cell membrane. Enzyme I transfers the phosphoryl group from phosphoenolpyruvate (PEP) to the phosphoryl carrier protein (HPr).</text>
</comment>
<evidence type="ECO:0000256" key="7">
    <source>
        <dbReference type="ARBA" id="ARBA00016544"/>
    </source>
</evidence>
<dbReference type="SUPFAM" id="SSF51621">
    <property type="entry name" value="Phosphoenolpyruvate/pyruvate domain"/>
    <property type="match status" value="1"/>
</dbReference>
<evidence type="ECO:0000313" key="21">
    <source>
        <dbReference type="EMBL" id="GGC81735.1"/>
    </source>
</evidence>
<keyword evidence="9 17" id="KW-0963">Cytoplasm</keyword>
<evidence type="ECO:0000256" key="16">
    <source>
        <dbReference type="ARBA" id="ARBA00033235"/>
    </source>
</evidence>
<comment type="caution">
    <text evidence="21">The sequence shown here is derived from an EMBL/GenBank/DDBJ whole genome shotgun (WGS) entry which is preliminary data.</text>
</comment>
<dbReference type="InterPro" id="IPR036637">
    <property type="entry name" value="Phosphohistidine_dom_sf"/>
</dbReference>
<evidence type="ECO:0000256" key="10">
    <source>
        <dbReference type="ARBA" id="ARBA00022597"/>
    </source>
</evidence>
<evidence type="ECO:0000256" key="14">
    <source>
        <dbReference type="ARBA" id="ARBA00022777"/>
    </source>
</evidence>
<dbReference type="Gene3D" id="3.20.20.60">
    <property type="entry name" value="Phosphoenolpyruvate-binding domains"/>
    <property type="match status" value="1"/>
</dbReference>
<sequence length="579" mass="59614">MNQVSGVGVSAGRVVGTVLKMAPPVSAPPEGERLADGADAAAEAARIKEAAGVVKAKLQERAAAATGDSKKVLEATAMMAADPALTKDAAKRVTDAGSSPARAVWDAAEKVADMLKSLGGYMAERANDIYDVRNRIVAELRGEQPPGVPTSTTPFVLVAVDLAPADTATLDPALVQALVTSEGGPQSHTAILARQLGLPAIVAAHGADQIAEGAEVFVDGAAGTVTLEVGDTERQYAATWAERAANPSVFNGVGKLADGFSVPLLANIGNAKDAKKAAAANAEGVGLFRTEFLFLDQADEPPVDVQVKQYADVFAEFPGKKVVIRTLDAGADKPLPFVTDDTEPNPALGVRGYRTSWHYPDVLTNQLTAIARAADASEADVWVMAPMIATAAESADFAKQCTDAGIKRPGIMIEIPAAALTADRLLTDATFASIGTNDLTQYTMAADRQLGSLAELNDPWQPGLLALVKASVDGATVAGSHVEVDPATVDADHRGDPVRPIGVCGEAAGDPALAVVLVGLGVSTLSMTPRSLANVAEILASVTKEDARRIARIALDAPSAAEAKAGVRAEIPLLEELGL</sequence>
<keyword evidence="8 17" id="KW-0813">Transport</keyword>
<keyword evidence="11 17" id="KW-0808">Transferase</keyword>
<dbReference type="PANTHER" id="PTHR46244">
    <property type="entry name" value="PHOSPHOENOLPYRUVATE-PROTEIN PHOSPHOTRANSFERASE"/>
    <property type="match status" value="1"/>
</dbReference>
<dbReference type="EC" id="2.7.3.9" evidence="6 17"/>
<dbReference type="InterPro" id="IPR000121">
    <property type="entry name" value="PEP_util_C"/>
</dbReference>
<accession>A0ABQ1NSQ7</accession>
<proteinExistence type="inferred from homology"/>
<evidence type="ECO:0000256" key="6">
    <source>
        <dbReference type="ARBA" id="ARBA00012232"/>
    </source>
</evidence>
<feature type="domain" description="Phosphotransferase system enzyme I N-terminal" evidence="20">
    <location>
        <begin position="6"/>
        <end position="125"/>
    </location>
</feature>
<reference evidence="22" key="1">
    <citation type="journal article" date="2019" name="Int. J. Syst. Evol. Microbiol.">
        <title>The Global Catalogue of Microorganisms (GCM) 10K type strain sequencing project: providing services to taxonomists for standard genome sequencing and annotation.</title>
        <authorList>
            <consortium name="The Broad Institute Genomics Platform"/>
            <consortium name="The Broad Institute Genome Sequencing Center for Infectious Disease"/>
            <person name="Wu L."/>
            <person name="Ma J."/>
        </authorList>
    </citation>
    <scope>NUCLEOTIDE SEQUENCE [LARGE SCALE GENOMIC DNA]</scope>
    <source>
        <strain evidence="22">CGMCC 1.15480</strain>
    </source>
</reference>
<comment type="catalytic activity">
    <reaction evidence="1 17">
        <text>L-histidyl-[protein] + phosphoenolpyruvate = N(pros)-phospho-L-histidyl-[protein] + pyruvate</text>
        <dbReference type="Rhea" id="RHEA:23880"/>
        <dbReference type="Rhea" id="RHEA-COMP:9745"/>
        <dbReference type="Rhea" id="RHEA-COMP:9746"/>
        <dbReference type="ChEBI" id="CHEBI:15361"/>
        <dbReference type="ChEBI" id="CHEBI:29979"/>
        <dbReference type="ChEBI" id="CHEBI:58702"/>
        <dbReference type="ChEBI" id="CHEBI:64837"/>
        <dbReference type="EC" id="2.7.3.9"/>
    </reaction>
</comment>
<comment type="cofactor">
    <cofactor evidence="2 17">
        <name>Mg(2+)</name>
        <dbReference type="ChEBI" id="CHEBI:18420"/>
    </cofactor>
</comment>
<dbReference type="InterPro" id="IPR036618">
    <property type="entry name" value="PtsI_HPr-bd_sf"/>
</dbReference>
<comment type="subcellular location">
    <subcellularLocation>
        <location evidence="4 17">Cytoplasm</location>
    </subcellularLocation>
</comment>
<evidence type="ECO:0000256" key="3">
    <source>
        <dbReference type="ARBA" id="ARBA00002728"/>
    </source>
</evidence>
<dbReference type="InterPro" id="IPR008731">
    <property type="entry name" value="PTS_EIN"/>
</dbReference>
<evidence type="ECO:0000256" key="15">
    <source>
        <dbReference type="ARBA" id="ARBA00022842"/>
    </source>
</evidence>
<evidence type="ECO:0000256" key="4">
    <source>
        <dbReference type="ARBA" id="ARBA00004496"/>
    </source>
</evidence>
<dbReference type="InterPro" id="IPR006318">
    <property type="entry name" value="PTS_EI-like"/>
</dbReference>
<feature type="domain" description="PEP-utilising enzyme mobile" evidence="18">
    <location>
        <begin position="155"/>
        <end position="223"/>
    </location>
</feature>
<evidence type="ECO:0000313" key="22">
    <source>
        <dbReference type="Proteomes" id="UP000597761"/>
    </source>
</evidence>
<evidence type="ECO:0000256" key="5">
    <source>
        <dbReference type="ARBA" id="ARBA00007837"/>
    </source>
</evidence>
<dbReference type="Proteomes" id="UP000597761">
    <property type="component" value="Unassembled WGS sequence"/>
</dbReference>
<dbReference type="PANTHER" id="PTHR46244:SF3">
    <property type="entry name" value="PHOSPHOENOLPYRUVATE-PROTEIN PHOSPHOTRANSFERASE"/>
    <property type="match status" value="1"/>
</dbReference>
<gene>
    <name evidence="21" type="ORF">GCM10011512_05600</name>
</gene>
<keyword evidence="13 17" id="KW-0479">Metal-binding</keyword>